<dbReference type="InterPro" id="IPR036397">
    <property type="entry name" value="RNaseH_sf"/>
</dbReference>
<accession>A0A3S0IKT4</accession>
<dbReference type="InterPro" id="IPR015378">
    <property type="entry name" value="Transposase-like_Mu_C"/>
</dbReference>
<comment type="caution">
    <text evidence="3">The sequence shown here is derived from an EMBL/GenBank/DDBJ whole genome shotgun (WGS) entry which is preliminary data.</text>
</comment>
<keyword evidence="1" id="KW-0175">Coiled coil</keyword>
<dbReference type="OrthoDB" id="501284at2"/>
<protein>
    <submittedName>
        <fullName evidence="3">Integrase</fullName>
    </submittedName>
</protein>
<reference evidence="3 4" key="1">
    <citation type="submission" date="2018-12" db="EMBL/GenBank/DDBJ databases">
        <title>Bacillus yapensis draft genome sequence.</title>
        <authorList>
            <person name="Yu L."/>
            <person name="Xu X."/>
            <person name="Tang X."/>
        </authorList>
    </citation>
    <scope>NUCLEOTIDE SEQUENCE [LARGE SCALE GENOMIC DNA]</scope>
    <source>
        <strain evidence="3 4">XXST-01</strain>
    </source>
</reference>
<dbReference type="InterPro" id="IPR012337">
    <property type="entry name" value="RNaseH-like_sf"/>
</dbReference>
<sequence>MQLVINDLLQNTDNPEFIQRVVWVDMEHQLCFLVNVREPSFPYSEEVHNIETSLNKGDVTKIATDPWAISVNDEDLSKIEIEKRDKAWKVINQIYIIPDILIPKRRSELINMVSKSFSLSTKTVRQYLKRYWARGMVKNALLPDFNNCGKQQGKERQYTKKAGRPFAFSSTIQRAAITDEWKKIIRISLEKYYFIRSKPSLKYAYQQMVKEYFSKEDEKSGYKVLDVEKPIISYDQFYYWYRKWYKPEDAIHKREGRREFLQNYRAITGSATEDSMGIGTYAIDATIGDIYLVSSLDRNIVIGRSVVYLCVDIFSRAIVGLGVGIENMSGHSLRVALANTFENKKDFCKRTLDMEIENGEWPIHYIPHTLLADRGSELISNELTQIVENLNVKMQNTGSYRPELKSVCEKYFHIVQQHINPFLPGAIQKDYMKRGGRDYRKKAVLNLNEYTQILVRCILFYNNHNFLSDYPLTQNMIEEKVRPIPIEIFKWGLQKGNGQLRTMSLDAIRSNIYPKSQATVTPKGIHFGNLYYTCSKAVKERWFSNARIQGNWKMEIYYDPQSVATIYIRIDRQNYEVCSLIEQYEMYRNVKEEELVSLKENLRQQKAEYEEAQMNGAIQLAQEIESIVKQAKEKTQDQSLNGEVPKDIKNIRENREKEREVLKREQQAVIDQKNIGRQLNKVNHDTESVKVLDIFRKKQKEVLRDEDN</sequence>
<dbReference type="AlphaFoldDB" id="A0A3S0IKT4"/>
<gene>
    <name evidence="3" type="ORF">EKG37_21640</name>
</gene>
<dbReference type="PROSITE" id="PS50994">
    <property type="entry name" value="INTEGRASE"/>
    <property type="match status" value="1"/>
</dbReference>
<feature type="domain" description="Integrase catalytic" evidence="2">
    <location>
        <begin position="273"/>
        <end position="493"/>
    </location>
</feature>
<name>A0A3S0IKT4_9BACI</name>
<dbReference type="Proteomes" id="UP000271374">
    <property type="component" value="Unassembled WGS sequence"/>
</dbReference>
<feature type="coiled-coil region" evidence="1">
    <location>
        <begin position="581"/>
        <end position="668"/>
    </location>
</feature>
<organism evidence="3 4">
    <name type="scientific">Bacillus yapensis</name>
    <dbReference type="NCBI Taxonomy" id="2492960"/>
    <lineage>
        <taxon>Bacteria</taxon>
        <taxon>Bacillati</taxon>
        <taxon>Bacillota</taxon>
        <taxon>Bacilli</taxon>
        <taxon>Bacillales</taxon>
        <taxon>Bacillaceae</taxon>
        <taxon>Bacillus</taxon>
    </lineage>
</organism>
<evidence type="ECO:0000259" key="2">
    <source>
        <dbReference type="PROSITE" id="PS50994"/>
    </source>
</evidence>
<dbReference type="InterPro" id="IPR001584">
    <property type="entry name" value="Integrase_cat-core"/>
</dbReference>
<dbReference type="Pfam" id="PF09299">
    <property type="entry name" value="Mu-transpos_C"/>
    <property type="match status" value="1"/>
</dbReference>
<dbReference type="GO" id="GO:0003676">
    <property type="term" value="F:nucleic acid binding"/>
    <property type="evidence" value="ECO:0007669"/>
    <property type="project" value="InterPro"/>
</dbReference>
<proteinExistence type="predicted"/>
<evidence type="ECO:0000313" key="4">
    <source>
        <dbReference type="Proteomes" id="UP000271374"/>
    </source>
</evidence>
<dbReference type="GO" id="GO:0015074">
    <property type="term" value="P:DNA integration"/>
    <property type="evidence" value="ECO:0007669"/>
    <property type="project" value="InterPro"/>
</dbReference>
<keyword evidence="4" id="KW-1185">Reference proteome</keyword>
<evidence type="ECO:0000313" key="3">
    <source>
        <dbReference type="EMBL" id="RTR26276.1"/>
    </source>
</evidence>
<evidence type="ECO:0000256" key="1">
    <source>
        <dbReference type="SAM" id="Coils"/>
    </source>
</evidence>
<dbReference type="SUPFAM" id="SSF53098">
    <property type="entry name" value="Ribonuclease H-like"/>
    <property type="match status" value="1"/>
</dbReference>
<dbReference type="RefSeq" id="WP_126410843.1">
    <property type="nucleotide sequence ID" value="NZ_RXNT01000025.1"/>
</dbReference>
<dbReference type="Gene3D" id="3.30.420.10">
    <property type="entry name" value="Ribonuclease H-like superfamily/Ribonuclease H"/>
    <property type="match status" value="1"/>
</dbReference>
<dbReference type="EMBL" id="RXNT01000025">
    <property type="protein sequence ID" value="RTR26276.1"/>
    <property type="molecule type" value="Genomic_DNA"/>
</dbReference>